<proteinExistence type="predicted"/>
<dbReference type="Gene3D" id="1.10.238.10">
    <property type="entry name" value="EF-hand"/>
    <property type="match status" value="2"/>
</dbReference>
<dbReference type="GO" id="GO:0005509">
    <property type="term" value="F:calcium ion binding"/>
    <property type="evidence" value="ECO:0007669"/>
    <property type="project" value="InterPro"/>
</dbReference>
<evidence type="ECO:0000313" key="5">
    <source>
        <dbReference type="Proteomes" id="UP001470809"/>
    </source>
</evidence>
<feature type="chain" id="PRO_5045671209" evidence="2">
    <location>
        <begin position="21"/>
        <end position="147"/>
    </location>
</feature>
<reference evidence="4 5" key="2">
    <citation type="submission" date="2024-08" db="EMBL/GenBank/DDBJ databases">
        <title>Phylogenomic analyses of a clade within the roseobacter group suggest taxonomic reassignments of species of the genera Aestuariivita, Citreicella, Loktanella, Nautella, Pelagibaca, Ruegeria, Thalassobius, Thiobacimonas and Tropicibacter, and the proposal o.</title>
        <authorList>
            <person name="Jeon C.O."/>
        </authorList>
    </citation>
    <scope>NUCLEOTIDE SEQUENCE [LARGE SCALE GENOMIC DNA]</scope>
    <source>
        <strain evidence="4 5">SS1-5</strain>
    </source>
</reference>
<organism evidence="4 5">
    <name type="scientific">Yoonia rhodophyticola</name>
    <dbReference type="NCBI Taxonomy" id="3137370"/>
    <lineage>
        <taxon>Bacteria</taxon>
        <taxon>Pseudomonadati</taxon>
        <taxon>Pseudomonadota</taxon>
        <taxon>Alphaproteobacteria</taxon>
        <taxon>Rhodobacterales</taxon>
        <taxon>Paracoccaceae</taxon>
        <taxon>Yoonia</taxon>
    </lineage>
</organism>
<dbReference type="Pfam" id="PF13202">
    <property type="entry name" value="EF-hand_5"/>
    <property type="match status" value="4"/>
</dbReference>
<dbReference type="InterPro" id="IPR011992">
    <property type="entry name" value="EF-hand-dom_pair"/>
</dbReference>
<dbReference type="InterPro" id="IPR018247">
    <property type="entry name" value="EF_Hand_1_Ca_BS"/>
</dbReference>
<feature type="domain" description="EF-hand" evidence="3">
    <location>
        <begin position="104"/>
        <end position="139"/>
    </location>
</feature>
<evidence type="ECO:0000256" key="2">
    <source>
        <dbReference type="SAM" id="SignalP"/>
    </source>
</evidence>
<evidence type="ECO:0000256" key="1">
    <source>
        <dbReference type="SAM" id="MobiDB-lite"/>
    </source>
</evidence>
<dbReference type="AlphaFoldDB" id="A0AAN0NK74"/>
<dbReference type="PROSITE" id="PS00018">
    <property type="entry name" value="EF_HAND_1"/>
    <property type="match status" value="2"/>
</dbReference>
<keyword evidence="5" id="KW-1185">Reference proteome</keyword>
<feature type="compositionally biased region" description="Basic residues" evidence="1">
    <location>
        <begin position="136"/>
        <end position="147"/>
    </location>
</feature>
<dbReference type="RefSeq" id="WP_373635275.1">
    <property type="nucleotide sequence ID" value="NZ_CP151767.2"/>
</dbReference>
<accession>A0AAN0NK74</accession>
<reference evidence="5" key="1">
    <citation type="submission" date="2024-04" db="EMBL/GenBank/DDBJ databases">
        <title>Phylogenomic analyses of a clade within the roseobacter group suggest taxonomic reassignments of species of the genera Aestuariivita, Citreicella, Loktanella, Nautella, Pelagibaca, Ruegeria, Thalassobius, Thiobacimonas and Tropicibacter, and the proposal o.</title>
        <authorList>
            <person name="Jeon C.O."/>
        </authorList>
    </citation>
    <scope>NUCLEOTIDE SEQUENCE [LARGE SCALE GENOMIC DNA]</scope>
    <source>
        <strain evidence="5">SS1-5</strain>
    </source>
</reference>
<dbReference type="EMBL" id="CP151767">
    <property type="protein sequence ID" value="WZU66987.2"/>
    <property type="molecule type" value="Genomic_DNA"/>
</dbReference>
<keyword evidence="2" id="KW-0732">Signal</keyword>
<name>A0AAN0NK74_9RHOB</name>
<feature type="region of interest" description="Disordered" evidence="1">
    <location>
        <begin position="117"/>
        <end position="147"/>
    </location>
</feature>
<evidence type="ECO:0000259" key="3">
    <source>
        <dbReference type="PROSITE" id="PS50222"/>
    </source>
</evidence>
<gene>
    <name evidence="4" type="ORF">AABB31_18740</name>
</gene>
<dbReference type="PANTHER" id="PTHR10827">
    <property type="entry name" value="RETICULOCALBIN"/>
    <property type="match status" value="1"/>
</dbReference>
<dbReference type="SUPFAM" id="SSF47473">
    <property type="entry name" value="EF-hand"/>
    <property type="match status" value="1"/>
</dbReference>
<feature type="signal peptide" evidence="2">
    <location>
        <begin position="1"/>
        <end position="20"/>
    </location>
</feature>
<evidence type="ECO:0000313" key="4">
    <source>
        <dbReference type="EMBL" id="WZU66987.2"/>
    </source>
</evidence>
<sequence>MKKTAMMTMFVLALSGVAGAASADDRPDFATLDSNGDGALSLAEIQARGQMRFDEADSNADGALSAEELAAASARNATERSARMLERLDANGDGLLQRDEMQPRGGDRAAKMFERVDADGDGQLSEAEFDAAKARWGNRRGGPRGRG</sequence>
<dbReference type="PANTHER" id="PTHR10827:SF52">
    <property type="entry name" value="IP16409P"/>
    <property type="match status" value="1"/>
</dbReference>
<protein>
    <submittedName>
        <fullName evidence="4">EF-hand domain-containing protein</fullName>
    </submittedName>
</protein>
<dbReference type="InterPro" id="IPR002048">
    <property type="entry name" value="EF_hand_dom"/>
</dbReference>
<dbReference type="PROSITE" id="PS50222">
    <property type="entry name" value="EF_HAND_2"/>
    <property type="match status" value="1"/>
</dbReference>
<dbReference type="KEGG" id="yrh:AABB31_18740"/>
<dbReference type="Proteomes" id="UP001470809">
    <property type="component" value="Chromosome"/>
</dbReference>